<reference evidence="4 5" key="1">
    <citation type="journal article" date="2015" name="Genome Biol. Evol.">
        <title>Comparative Genomics of a Bacterivorous Green Alga Reveals Evolutionary Causalities and Consequences of Phago-Mixotrophic Mode of Nutrition.</title>
        <authorList>
            <person name="Burns J.A."/>
            <person name="Paasch A."/>
            <person name="Narechania A."/>
            <person name="Kim E."/>
        </authorList>
    </citation>
    <scope>NUCLEOTIDE SEQUENCE [LARGE SCALE GENOMIC DNA]</scope>
    <source>
        <strain evidence="4 5">PLY_AMNH</strain>
    </source>
</reference>
<keyword evidence="5" id="KW-1185">Reference proteome</keyword>
<feature type="domain" description="GST N-terminal" evidence="2">
    <location>
        <begin position="1"/>
        <end position="77"/>
    </location>
</feature>
<dbReference type="CDD" id="cd00299">
    <property type="entry name" value="GST_C_family"/>
    <property type="match status" value="1"/>
</dbReference>
<comment type="caution">
    <text evidence="4">The sequence shown here is derived from an EMBL/GenBank/DDBJ whole genome shotgun (WGS) entry which is preliminary data.</text>
</comment>
<dbReference type="InterPro" id="IPR004045">
    <property type="entry name" value="Glutathione_S-Trfase_N"/>
</dbReference>
<dbReference type="PANTHER" id="PTHR43969:SF9">
    <property type="entry name" value="GLUTATHIONE S TRANSFERASE D10, ISOFORM A-RELATED"/>
    <property type="match status" value="1"/>
</dbReference>
<dbReference type="PROSITE" id="PS50405">
    <property type="entry name" value="GST_CTER"/>
    <property type="match status" value="1"/>
</dbReference>
<dbReference type="InterPro" id="IPR036249">
    <property type="entry name" value="Thioredoxin-like_sf"/>
</dbReference>
<dbReference type="Gene3D" id="3.40.30.10">
    <property type="entry name" value="Glutaredoxin"/>
    <property type="match status" value="1"/>
</dbReference>
<dbReference type="AlphaFoldDB" id="A0AAE0LLJ3"/>
<proteinExistence type="predicted"/>
<dbReference type="Pfam" id="PF13409">
    <property type="entry name" value="GST_N_2"/>
    <property type="match status" value="1"/>
</dbReference>
<evidence type="ECO:0000313" key="4">
    <source>
        <dbReference type="EMBL" id="KAK3289592.1"/>
    </source>
</evidence>
<dbReference type="EMBL" id="LGRX02000093">
    <property type="protein sequence ID" value="KAK3289592.1"/>
    <property type="molecule type" value="Genomic_DNA"/>
</dbReference>
<dbReference type="SFLD" id="SFLDG00358">
    <property type="entry name" value="Main_(cytGST)"/>
    <property type="match status" value="1"/>
</dbReference>
<evidence type="ECO:0000259" key="2">
    <source>
        <dbReference type="PROSITE" id="PS50404"/>
    </source>
</evidence>
<dbReference type="InterPro" id="IPR010987">
    <property type="entry name" value="Glutathione-S-Trfase_C-like"/>
</dbReference>
<dbReference type="PANTHER" id="PTHR43969">
    <property type="entry name" value="GLUTATHIONE S TRANSFERASE D10, ISOFORM A-RELATED"/>
    <property type="match status" value="1"/>
</dbReference>
<dbReference type="SFLD" id="SFLDS00019">
    <property type="entry name" value="Glutathione_Transferase_(cytos"/>
    <property type="match status" value="1"/>
</dbReference>
<protein>
    <recommendedName>
        <fullName evidence="6">Glutathione S-transferase</fullName>
    </recommendedName>
</protein>
<dbReference type="Gene3D" id="1.20.1050.10">
    <property type="match status" value="1"/>
</dbReference>
<dbReference type="GO" id="GO:0004364">
    <property type="term" value="F:glutathione transferase activity"/>
    <property type="evidence" value="ECO:0007669"/>
    <property type="project" value="TreeGrafter"/>
</dbReference>
<feature type="domain" description="GST C-terminal" evidence="3">
    <location>
        <begin position="84"/>
        <end position="227"/>
    </location>
</feature>
<dbReference type="Pfam" id="PF13410">
    <property type="entry name" value="GST_C_2"/>
    <property type="match status" value="1"/>
</dbReference>
<comment type="subunit">
    <text evidence="1">Homodimer.</text>
</comment>
<gene>
    <name evidence="4" type="ORF">CYMTET_2986</name>
</gene>
<evidence type="ECO:0000256" key="1">
    <source>
        <dbReference type="ARBA" id="ARBA00011738"/>
    </source>
</evidence>
<evidence type="ECO:0000313" key="5">
    <source>
        <dbReference type="Proteomes" id="UP001190700"/>
    </source>
</evidence>
<dbReference type="InterPro" id="IPR040079">
    <property type="entry name" value="Glutathione_S-Trfase"/>
</dbReference>
<dbReference type="SUPFAM" id="SSF52833">
    <property type="entry name" value="Thioredoxin-like"/>
    <property type="match status" value="1"/>
</dbReference>
<dbReference type="SUPFAM" id="SSF47616">
    <property type="entry name" value="GST C-terminal domain-like"/>
    <property type="match status" value="1"/>
</dbReference>
<evidence type="ECO:0008006" key="6">
    <source>
        <dbReference type="Google" id="ProtNLM"/>
    </source>
</evidence>
<dbReference type="GO" id="GO:0006749">
    <property type="term" value="P:glutathione metabolic process"/>
    <property type="evidence" value="ECO:0007669"/>
    <property type="project" value="TreeGrafter"/>
</dbReference>
<dbReference type="Proteomes" id="UP001190700">
    <property type="component" value="Unassembled WGS sequence"/>
</dbReference>
<dbReference type="InterPro" id="IPR036282">
    <property type="entry name" value="Glutathione-S-Trfase_C_sf"/>
</dbReference>
<dbReference type="PROSITE" id="PS50404">
    <property type="entry name" value="GST_NTER"/>
    <property type="match status" value="1"/>
</dbReference>
<organism evidence="4 5">
    <name type="scientific">Cymbomonas tetramitiformis</name>
    <dbReference type="NCBI Taxonomy" id="36881"/>
    <lineage>
        <taxon>Eukaryota</taxon>
        <taxon>Viridiplantae</taxon>
        <taxon>Chlorophyta</taxon>
        <taxon>Pyramimonadophyceae</taxon>
        <taxon>Pyramimonadales</taxon>
        <taxon>Pyramimonadaceae</taxon>
        <taxon>Cymbomonas</taxon>
    </lineage>
</organism>
<name>A0AAE0LLJ3_9CHLO</name>
<sequence length="233" mass="25700">MPVSNNGANIRLIIYWKGLEDTITVTSPMDLGGLKSPEYLKLNPQGKMPLLVLPDGIALPESAVIANYIADKYASSGPSLIPSTQEARATANLATRVHDIYIASGLQGCMYKSMDIEERAAKIAELAKQLDVLEGIVEGSPYIVGDTPSLADAALFPTFVFFTYILPSQFGWTDVFASRPKLKAWWEHMCKDDCGKRVHGEVLGGLEAWAANDRWNKLGIAEQVKDTNYKWEY</sequence>
<evidence type="ECO:0000259" key="3">
    <source>
        <dbReference type="PROSITE" id="PS50405"/>
    </source>
</evidence>
<accession>A0AAE0LLJ3</accession>